<dbReference type="PANTHER" id="PTHR42993">
    <property type="entry name" value="MAOC-LIKE DEHYDRATASE DOMAIN-CONTAINING PROTEIN"/>
    <property type="match status" value="1"/>
</dbReference>
<gene>
    <name evidence="2" type="ORF">MNBD_ACTINO01-1513</name>
</gene>
<accession>A0A3B0S5L1</accession>
<dbReference type="InterPro" id="IPR029069">
    <property type="entry name" value="HotDog_dom_sf"/>
</dbReference>
<dbReference type="EMBL" id="UOEI01000066">
    <property type="protein sequence ID" value="VAV91663.1"/>
    <property type="molecule type" value="Genomic_DNA"/>
</dbReference>
<dbReference type="InterPro" id="IPR039375">
    <property type="entry name" value="NodN-like"/>
</dbReference>
<dbReference type="Pfam" id="PF01575">
    <property type="entry name" value="MaoC_dehydratas"/>
    <property type="match status" value="1"/>
</dbReference>
<reference evidence="2" key="1">
    <citation type="submission" date="2018-06" db="EMBL/GenBank/DDBJ databases">
        <authorList>
            <person name="Zhirakovskaya E."/>
        </authorList>
    </citation>
    <scope>NUCLEOTIDE SEQUENCE</scope>
</reference>
<organism evidence="2">
    <name type="scientific">hydrothermal vent metagenome</name>
    <dbReference type="NCBI Taxonomy" id="652676"/>
    <lineage>
        <taxon>unclassified sequences</taxon>
        <taxon>metagenomes</taxon>
        <taxon>ecological metagenomes</taxon>
    </lineage>
</organism>
<sequence>MTAVPVDQLASYVGTEIGRSDWFTIDQERIDKFADVTLDDQWIHTDADAATRGPFGKTIAHGFLTLSMLSHLSGNANVVPEGAAMVINYGSDKVRFLSPVTVDSRIRAVSTLKAVREKSPGQYLLTSHVVVEIEGEETPALVADVLTLAIVPPQT</sequence>
<dbReference type="Gene3D" id="3.10.129.10">
    <property type="entry name" value="Hotdog Thioesterase"/>
    <property type="match status" value="1"/>
</dbReference>
<protein>
    <submittedName>
        <fullName evidence="2">Acyl dehydratase</fullName>
    </submittedName>
</protein>
<name>A0A3B0S5L1_9ZZZZ</name>
<dbReference type="CDD" id="cd03450">
    <property type="entry name" value="NodN"/>
    <property type="match status" value="1"/>
</dbReference>
<dbReference type="InterPro" id="IPR002539">
    <property type="entry name" value="MaoC-like_dom"/>
</dbReference>
<dbReference type="SUPFAM" id="SSF54637">
    <property type="entry name" value="Thioesterase/thiol ester dehydrase-isomerase"/>
    <property type="match status" value="1"/>
</dbReference>
<evidence type="ECO:0000313" key="2">
    <source>
        <dbReference type="EMBL" id="VAV91663.1"/>
    </source>
</evidence>
<dbReference type="AlphaFoldDB" id="A0A3B0S5L1"/>
<dbReference type="PANTHER" id="PTHR42993:SF1">
    <property type="entry name" value="MAOC-LIKE DEHYDRATASE DOMAIN-CONTAINING PROTEIN"/>
    <property type="match status" value="1"/>
</dbReference>
<feature type="domain" description="MaoC-like" evidence="1">
    <location>
        <begin position="12"/>
        <end position="118"/>
    </location>
</feature>
<evidence type="ECO:0000259" key="1">
    <source>
        <dbReference type="Pfam" id="PF01575"/>
    </source>
</evidence>
<proteinExistence type="predicted"/>